<dbReference type="OrthoDB" id="123053at2"/>
<sequence length="116" mass="13658">MHIHKDRQFKVFRIIPWVILGILGAAFLALIFGLVVMFLWNWLMPQIFGLTEITYWQAWGLVLLAQILFKGGHHHSDHRGDSRRHHDVWREKFHEKFGRTEEVNLNGEGENEDAAD</sequence>
<feature type="transmembrane region" description="Helical" evidence="1">
    <location>
        <begin position="46"/>
        <end position="69"/>
    </location>
</feature>
<keyword evidence="1" id="KW-0812">Transmembrane</keyword>
<dbReference type="RefSeq" id="WP_083052895.1">
    <property type="nucleotide sequence ID" value="NZ_MWQY01000030.1"/>
</dbReference>
<keyword evidence="1" id="KW-0472">Membrane</keyword>
<feature type="transmembrane region" description="Helical" evidence="1">
    <location>
        <begin position="12"/>
        <end position="40"/>
    </location>
</feature>
<reference evidence="2 3" key="1">
    <citation type="submission" date="2017-03" db="EMBL/GenBank/DDBJ databases">
        <title>Draft Genome sequence of Marispirochaeta sp. strain JC444.</title>
        <authorList>
            <person name="Shivani Y."/>
            <person name="Subhash Y."/>
            <person name="Sasikala C."/>
            <person name="Ramana C."/>
        </authorList>
    </citation>
    <scope>NUCLEOTIDE SEQUENCE [LARGE SCALE GENOMIC DNA]</scope>
    <source>
        <strain evidence="2 3">JC444</strain>
    </source>
</reference>
<organism evidence="2 3">
    <name type="scientific">Marispirochaeta aestuarii</name>
    <dbReference type="NCBI Taxonomy" id="1963862"/>
    <lineage>
        <taxon>Bacteria</taxon>
        <taxon>Pseudomonadati</taxon>
        <taxon>Spirochaetota</taxon>
        <taxon>Spirochaetia</taxon>
        <taxon>Spirochaetales</taxon>
        <taxon>Spirochaetaceae</taxon>
        <taxon>Marispirochaeta</taxon>
    </lineage>
</organism>
<dbReference type="STRING" id="1963862.B4O97_17930"/>
<comment type="caution">
    <text evidence="2">The sequence shown here is derived from an EMBL/GenBank/DDBJ whole genome shotgun (WGS) entry which is preliminary data.</text>
</comment>
<evidence type="ECO:0000313" key="2">
    <source>
        <dbReference type="EMBL" id="ORC30666.1"/>
    </source>
</evidence>
<gene>
    <name evidence="2" type="ORF">B4O97_17930</name>
</gene>
<evidence type="ECO:0000313" key="3">
    <source>
        <dbReference type="Proteomes" id="UP000192343"/>
    </source>
</evidence>
<dbReference type="AlphaFoldDB" id="A0A1Y1RTD4"/>
<accession>A0A1Y1RTD4</accession>
<dbReference type="Proteomes" id="UP000192343">
    <property type="component" value="Unassembled WGS sequence"/>
</dbReference>
<proteinExistence type="predicted"/>
<evidence type="ECO:0000256" key="1">
    <source>
        <dbReference type="SAM" id="Phobius"/>
    </source>
</evidence>
<protein>
    <submittedName>
        <fullName evidence="2">Uncharacterized protein</fullName>
    </submittedName>
</protein>
<dbReference type="EMBL" id="MWQY01000030">
    <property type="protein sequence ID" value="ORC30666.1"/>
    <property type="molecule type" value="Genomic_DNA"/>
</dbReference>
<keyword evidence="3" id="KW-1185">Reference proteome</keyword>
<keyword evidence="1" id="KW-1133">Transmembrane helix</keyword>
<name>A0A1Y1RTD4_9SPIO</name>